<dbReference type="PIRSF" id="PIRSF028841">
    <property type="entry name" value="APC10_sub"/>
    <property type="match status" value="1"/>
</dbReference>
<dbReference type="PROSITE" id="PS51284">
    <property type="entry name" value="DOC"/>
    <property type="match status" value="1"/>
</dbReference>
<dbReference type="SUPFAM" id="SSF49785">
    <property type="entry name" value="Galactose-binding domain-like"/>
    <property type="match status" value="1"/>
</dbReference>
<dbReference type="AlphaFoldDB" id="A0A2S4UWJ3"/>
<reference evidence="8 9" key="1">
    <citation type="submission" date="2017-12" db="EMBL/GenBank/DDBJ databases">
        <title>Gene loss provides genomic basis for host adaptation in cereal stripe rust fungi.</title>
        <authorList>
            <person name="Xia C."/>
        </authorList>
    </citation>
    <scope>NUCLEOTIDE SEQUENCE [LARGE SCALE GENOMIC DNA]</scope>
    <source>
        <strain evidence="8 9">93TX-2</strain>
    </source>
</reference>
<sequence>MEDDYTDEPFVSCGRPFRHRKDEIDLGDLGLWSVSSAKPGFGVDNLRDDSVHTLWQFSSSLQIIRDVSSEGPQPHFIRIEFPKKTIVTQISIFVDVTLDDSYTPCKLSISLGTFKQDLQVVKTIELINPRGWHHIRLVDREEEEPGDDEDSDDSESGFAAKGHLFQVAVLANHLNGKDTHIRCLKILGPRSQCKQRWDGFGPNRHELMLMHETIR</sequence>
<evidence type="ECO:0000313" key="8">
    <source>
        <dbReference type="EMBL" id="POW01571.1"/>
    </source>
</evidence>
<keyword evidence="3 6" id="KW-0498">Mitosis</keyword>
<evidence type="ECO:0000256" key="1">
    <source>
        <dbReference type="ARBA" id="ARBA00006762"/>
    </source>
</evidence>
<keyword evidence="9" id="KW-1185">Reference proteome</keyword>
<dbReference type="Pfam" id="PF03256">
    <property type="entry name" value="ANAPC10"/>
    <property type="match status" value="1"/>
</dbReference>
<dbReference type="PANTHER" id="PTHR12936:SF0">
    <property type="entry name" value="ANAPHASE-PROMOTING COMPLEX SUBUNIT 10"/>
    <property type="match status" value="1"/>
</dbReference>
<evidence type="ECO:0000259" key="7">
    <source>
        <dbReference type="PROSITE" id="PS51284"/>
    </source>
</evidence>
<comment type="caution">
    <text evidence="8">The sequence shown here is derived from an EMBL/GenBank/DDBJ whole genome shotgun (WGS) entry which is preliminary data.</text>
</comment>
<organism evidence="8 9">
    <name type="scientific">Puccinia striiformis</name>
    <dbReference type="NCBI Taxonomy" id="27350"/>
    <lineage>
        <taxon>Eukaryota</taxon>
        <taxon>Fungi</taxon>
        <taxon>Dikarya</taxon>
        <taxon>Basidiomycota</taxon>
        <taxon>Pucciniomycotina</taxon>
        <taxon>Pucciniomycetes</taxon>
        <taxon>Pucciniales</taxon>
        <taxon>Pucciniaceae</taxon>
        <taxon>Puccinia</taxon>
    </lineage>
</organism>
<dbReference type="OrthoDB" id="24948at2759"/>
<protein>
    <recommendedName>
        <fullName evidence="6">Anaphase-promoting complex subunit 10</fullName>
    </recommendedName>
</protein>
<dbReference type="InterPro" id="IPR016901">
    <property type="entry name" value="APC10/Doc1"/>
</dbReference>
<dbReference type="SMART" id="SM01337">
    <property type="entry name" value="APC10"/>
    <property type="match status" value="1"/>
</dbReference>
<gene>
    <name evidence="8" type="ORF">PSHT_12483</name>
</gene>
<accession>A0A2S4UWJ3</accession>
<dbReference type="Proteomes" id="UP000238274">
    <property type="component" value="Unassembled WGS sequence"/>
</dbReference>
<name>A0A2S4UWJ3_9BASI</name>
<evidence type="ECO:0000313" key="9">
    <source>
        <dbReference type="Proteomes" id="UP000238274"/>
    </source>
</evidence>
<evidence type="ECO:0000256" key="2">
    <source>
        <dbReference type="ARBA" id="ARBA00022618"/>
    </source>
</evidence>
<reference evidence="9" key="2">
    <citation type="journal article" date="2018" name="BMC Genomics">
        <title>Genomic insights into host adaptation between the wheat stripe rust pathogen (Puccinia striiformis f. sp. tritici) and the barley stripe rust pathogen (Puccinia striiformis f. sp. hordei).</title>
        <authorList>
            <person name="Xia C."/>
            <person name="Wang M."/>
            <person name="Yin C."/>
            <person name="Cornejo O.E."/>
            <person name="Hulbert S.H."/>
            <person name="Chen X."/>
        </authorList>
    </citation>
    <scope>NUCLEOTIDE SEQUENCE [LARGE SCALE GENOMIC DNA]</scope>
    <source>
        <strain evidence="9">93TX-2</strain>
    </source>
</reference>
<dbReference type="VEuPathDB" id="FungiDB:PSTT_02588"/>
<evidence type="ECO:0000256" key="6">
    <source>
        <dbReference type="PIRNR" id="PIRNR028841"/>
    </source>
</evidence>
<dbReference type="GO" id="GO:0051301">
    <property type="term" value="P:cell division"/>
    <property type="evidence" value="ECO:0007669"/>
    <property type="project" value="UniProtKB-KW"/>
</dbReference>
<reference evidence="9" key="3">
    <citation type="journal article" date="2018" name="Mol. Plant Microbe Interact.">
        <title>Genome sequence resources for the wheat stripe rust pathogen (Puccinia striiformis f. sp. tritici) and the barley stripe rust pathogen (Puccinia striiformis f. sp. hordei).</title>
        <authorList>
            <person name="Xia C."/>
            <person name="Wang M."/>
            <person name="Yin C."/>
            <person name="Cornejo O.E."/>
            <person name="Hulbert S.H."/>
            <person name="Chen X."/>
        </authorList>
    </citation>
    <scope>NUCLEOTIDE SEQUENCE [LARGE SCALE GENOMIC DNA]</scope>
    <source>
        <strain evidence="9">93TX-2</strain>
    </source>
</reference>
<dbReference type="InterPro" id="IPR004939">
    <property type="entry name" value="APC_su10/DOC_dom"/>
</dbReference>
<evidence type="ECO:0000256" key="3">
    <source>
        <dbReference type="ARBA" id="ARBA00022776"/>
    </source>
</evidence>
<dbReference type="EMBL" id="PKSM01000229">
    <property type="protein sequence ID" value="POW01571.1"/>
    <property type="molecule type" value="Genomic_DNA"/>
</dbReference>
<keyword evidence="5 6" id="KW-0131">Cell cycle</keyword>
<comment type="function">
    <text evidence="6">Component of the anaphase promoting complex/cyclosome (APC/C), a cell cycle-regulated E3 ubiquitin-protein ligase complex that controls progression through mitosis and the G1 phase of the cell cycle.</text>
</comment>
<keyword evidence="4 6" id="KW-0833">Ubl conjugation pathway</keyword>
<dbReference type="GO" id="GO:0070979">
    <property type="term" value="P:protein K11-linked ubiquitination"/>
    <property type="evidence" value="ECO:0007669"/>
    <property type="project" value="TreeGrafter"/>
</dbReference>
<dbReference type="CDD" id="cd08366">
    <property type="entry name" value="APC10"/>
    <property type="match status" value="1"/>
</dbReference>
<dbReference type="GO" id="GO:0005680">
    <property type="term" value="C:anaphase-promoting complex"/>
    <property type="evidence" value="ECO:0007669"/>
    <property type="project" value="InterPro"/>
</dbReference>
<dbReference type="Gene3D" id="2.60.120.260">
    <property type="entry name" value="Galactose-binding domain-like"/>
    <property type="match status" value="1"/>
</dbReference>
<feature type="domain" description="DOC" evidence="7">
    <location>
        <begin position="2"/>
        <end position="213"/>
    </location>
</feature>
<dbReference type="GO" id="GO:0031145">
    <property type="term" value="P:anaphase-promoting complex-dependent catabolic process"/>
    <property type="evidence" value="ECO:0007669"/>
    <property type="project" value="InterPro"/>
</dbReference>
<proteinExistence type="inferred from homology"/>
<dbReference type="InterPro" id="IPR008979">
    <property type="entry name" value="Galactose-bd-like_sf"/>
</dbReference>
<evidence type="ECO:0000256" key="4">
    <source>
        <dbReference type="ARBA" id="ARBA00022786"/>
    </source>
</evidence>
<comment type="similarity">
    <text evidence="1 6">Belongs to the APC10 family.</text>
</comment>
<dbReference type="PANTHER" id="PTHR12936">
    <property type="entry name" value="ANAPHASE-PROMOTING COMPLEX 10"/>
    <property type="match status" value="1"/>
</dbReference>
<dbReference type="VEuPathDB" id="FungiDB:PSHT_12483"/>
<evidence type="ECO:0000256" key="5">
    <source>
        <dbReference type="ARBA" id="ARBA00023306"/>
    </source>
</evidence>
<keyword evidence="2 6" id="KW-0132">Cell division</keyword>